<accession>A0AAN8S8E4</accession>
<evidence type="ECO:0000313" key="15">
    <source>
        <dbReference type="EMBL" id="KAK6642375.1"/>
    </source>
</evidence>
<dbReference type="SMART" id="SM00320">
    <property type="entry name" value="WD40"/>
    <property type="match status" value="2"/>
</dbReference>
<dbReference type="SUPFAM" id="SSF50978">
    <property type="entry name" value="WD40 repeat-like"/>
    <property type="match status" value="1"/>
</dbReference>
<dbReference type="InterPro" id="IPR036322">
    <property type="entry name" value="WD40_repeat_dom_sf"/>
</dbReference>
<dbReference type="PANTHER" id="PTHR19853">
    <property type="entry name" value="WD REPEAT CONTAINING PROTEIN 3 WDR3"/>
    <property type="match status" value="1"/>
</dbReference>
<keyword evidence="5" id="KW-0853">WD repeat</keyword>
<dbReference type="Gene3D" id="2.130.10.10">
    <property type="entry name" value="YVTN repeat-like/Quinoprotein amine dehydrogenase"/>
    <property type="match status" value="1"/>
</dbReference>
<dbReference type="AlphaFoldDB" id="A0AAN8S8E4"/>
<dbReference type="InterPro" id="IPR000195">
    <property type="entry name" value="Rab-GAP-TBC_dom"/>
</dbReference>
<protein>
    <recommendedName>
        <fullName evidence="3">TBC1 domain family member 31</fullName>
    </recommendedName>
</protein>
<keyword evidence="10" id="KW-0966">Cell projection</keyword>
<gene>
    <name evidence="15" type="ORF">RUM43_003876</name>
</gene>
<evidence type="ECO:0000256" key="8">
    <source>
        <dbReference type="ARBA" id="ARBA00023054"/>
    </source>
</evidence>
<comment type="caution">
    <text evidence="15">The sequence shown here is derived from an EMBL/GenBank/DDBJ whole genome shotgun (WGS) entry which is preliminary data.</text>
</comment>
<dbReference type="Gene3D" id="1.10.472.80">
    <property type="entry name" value="Ypt/Rab-GAP domain of gyp1p, domain 3"/>
    <property type="match status" value="1"/>
</dbReference>
<keyword evidence="8 12" id="KW-0175">Coiled coil</keyword>
<keyword evidence="4" id="KW-0963">Cytoplasm</keyword>
<feature type="compositionally biased region" description="Basic and acidic residues" evidence="13">
    <location>
        <begin position="985"/>
        <end position="994"/>
    </location>
</feature>
<proteinExistence type="predicted"/>
<evidence type="ECO:0000256" key="9">
    <source>
        <dbReference type="ARBA" id="ARBA00023212"/>
    </source>
</evidence>
<name>A0AAN8S8E4_POLSC</name>
<keyword evidence="7" id="KW-0970">Cilium biogenesis/degradation</keyword>
<evidence type="ECO:0000256" key="12">
    <source>
        <dbReference type="SAM" id="Coils"/>
    </source>
</evidence>
<feature type="coiled-coil region" evidence="12">
    <location>
        <begin position="922"/>
        <end position="956"/>
    </location>
</feature>
<evidence type="ECO:0000259" key="14">
    <source>
        <dbReference type="PROSITE" id="PS50086"/>
    </source>
</evidence>
<evidence type="ECO:0000256" key="4">
    <source>
        <dbReference type="ARBA" id="ARBA00022490"/>
    </source>
</evidence>
<dbReference type="EMBL" id="JAWJWE010000002">
    <property type="protein sequence ID" value="KAK6642375.1"/>
    <property type="molecule type" value="Genomic_DNA"/>
</dbReference>
<feature type="region of interest" description="Disordered" evidence="13">
    <location>
        <begin position="958"/>
        <end position="994"/>
    </location>
</feature>
<evidence type="ECO:0000256" key="10">
    <source>
        <dbReference type="ARBA" id="ARBA00023273"/>
    </source>
</evidence>
<keyword evidence="6" id="KW-0677">Repeat</keyword>
<comment type="subcellular location">
    <subcellularLocation>
        <location evidence="1">Cytoplasm</location>
        <location evidence="1">Cytoskeleton</location>
        <location evidence="1">Cilium basal body</location>
    </subcellularLocation>
    <subcellularLocation>
        <location evidence="2">Cytoplasm</location>
        <location evidence="2">Cytoskeleton</location>
        <location evidence="2">Microtubule organizing center</location>
        <location evidence="2">Centrosome</location>
        <location evidence="2">Centriolar satellite</location>
    </subcellularLocation>
</comment>
<dbReference type="SUPFAM" id="SSF47923">
    <property type="entry name" value="Ypt/Rab-GAP domain of gyp1p"/>
    <property type="match status" value="1"/>
</dbReference>
<sequence>MSVVANLVKSVLEPLCWSFLMELELNTQGDHHFLRKYLFNTKIHRSDGLILQVNHSYSDSCGDVKKYRFIHVSFNDFGTCLALADHGGNIFVIDLEMERYWQLPNVGNLTVIAFPVSRKKDLLISLDTGCVAFYNIETGQKIGSLIGHTVPATDTSFSDDGCYCLTSCNKEAIVWDLLSYTQVHRLELRSGASLKKVVFMPVTSHILACFQDDTINIWKFGTFECIKQIIPETWKTRHLRDVAMSKNGRAMVVAGHTPNLVVFCLDSWTVKKVVEFPENIPGIKQLQFVPKVFDGGANKILALLTTSLEIYFFDIETSTFLMGMHQIFGMTGKISINSTGKYLASVFTTGEVNIYGLEKVLSNCEVGVCNNSTRVLGTGSSQTFRNLSNRSRRSQKSNQSLSSIKKQLQEVLDLRKLQPILKQFGEYPESYRLLIWKTILQLPENQEAFISLTTKPCHSSYVGLESKYPLVNRSLCNALKRLLSNLSYWCPLFGEVNFLPEFVFPFVKLFRSDPLGCFEVVATILVYWCQNWFEFYPFPPINMLSVLENVLGHHDPDLLEFYFKNNVTSSITICPLFHTAFSEVLSKTEWLKLWDHILSNEPSFLFMAMVAYNVVCRHAIKNLNGSEQIEKFFRTQNPIDMKMLISKTYQYLKDTPEQIHSRQFFTPFRPLGNGGTYVPFLAYPKLIIDPNVEKLQSIRKEEEKILEEQMKALTIKQKLEKKLRNDDKILGQERMFREIRARHQKLVDIRVLRFTEVEDKIRHTVEEEEDRILAQRQKLRNLRQELRLKELEVLENTRDRMLKDRQKRKELELERLMQDVSKQRAREKVEIDMMEEEIRKYYSELLLKKCQLETELNFNSDIEAGPNLDVQRQKLKKDLYENEWVAKQHNKRIEIENKMAIMKKVVSDMEIENAKEIARKQSEERNAGIEKLKSKVKDLENQMERLLQKNLQLLQKRQGKKTTARNLQEKPSHTCHTTNKKNNNKKFDDGEKTSETKVLAPKKQGHEESIKKVTTIRKVKQGSQVRQAKNIETVKTSAVPIFRKPKSKLTCRKDCKGWHEESDVIGDNEDRNTDCKLSDNDDKPVGEETVYQSKCACGNNEREYGSLRTKADASSDDYSFGSDSESEIFKSALKTRKQIIGEAKRRQKLQ</sequence>
<organism evidence="15 16">
    <name type="scientific">Polyplax serrata</name>
    <name type="common">Common mouse louse</name>
    <dbReference type="NCBI Taxonomy" id="468196"/>
    <lineage>
        <taxon>Eukaryota</taxon>
        <taxon>Metazoa</taxon>
        <taxon>Ecdysozoa</taxon>
        <taxon>Arthropoda</taxon>
        <taxon>Hexapoda</taxon>
        <taxon>Insecta</taxon>
        <taxon>Pterygota</taxon>
        <taxon>Neoptera</taxon>
        <taxon>Paraneoptera</taxon>
        <taxon>Psocodea</taxon>
        <taxon>Troctomorpha</taxon>
        <taxon>Phthiraptera</taxon>
        <taxon>Anoplura</taxon>
        <taxon>Polyplacidae</taxon>
        <taxon>Polyplax</taxon>
    </lineage>
</organism>
<dbReference type="Pfam" id="PF00566">
    <property type="entry name" value="RabGAP-TBC"/>
    <property type="match status" value="1"/>
</dbReference>
<dbReference type="GO" id="GO:0060271">
    <property type="term" value="P:cilium assembly"/>
    <property type="evidence" value="ECO:0007669"/>
    <property type="project" value="TreeGrafter"/>
</dbReference>
<evidence type="ECO:0000256" key="13">
    <source>
        <dbReference type="SAM" id="MobiDB-lite"/>
    </source>
</evidence>
<feature type="coiled-coil region" evidence="12">
    <location>
        <begin position="765"/>
        <end position="844"/>
    </location>
</feature>
<evidence type="ECO:0000256" key="6">
    <source>
        <dbReference type="ARBA" id="ARBA00022737"/>
    </source>
</evidence>
<feature type="compositionally biased region" description="Basic and acidic residues" evidence="13">
    <location>
        <begin position="1103"/>
        <end position="1113"/>
    </location>
</feature>
<dbReference type="GO" id="GO:0036064">
    <property type="term" value="C:ciliary basal body"/>
    <property type="evidence" value="ECO:0007669"/>
    <property type="project" value="TreeGrafter"/>
</dbReference>
<evidence type="ECO:0000256" key="7">
    <source>
        <dbReference type="ARBA" id="ARBA00022794"/>
    </source>
</evidence>
<keyword evidence="9" id="KW-0206">Cytoskeleton</keyword>
<evidence type="ECO:0000256" key="3">
    <source>
        <dbReference type="ARBA" id="ARBA00014199"/>
    </source>
</evidence>
<reference evidence="15 16" key="1">
    <citation type="submission" date="2023-10" db="EMBL/GenBank/DDBJ databases">
        <title>Genomes of two closely related lineages of the louse Polyplax serrata with different host specificities.</title>
        <authorList>
            <person name="Martinu J."/>
            <person name="Tarabai H."/>
            <person name="Stefka J."/>
            <person name="Hypsa V."/>
        </authorList>
    </citation>
    <scope>NUCLEOTIDE SEQUENCE [LARGE SCALE GENOMIC DNA]</scope>
    <source>
        <strain evidence="15">HR10_N</strain>
    </source>
</reference>
<feature type="region of interest" description="Disordered" evidence="13">
    <location>
        <begin position="1103"/>
        <end position="1124"/>
    </location>
</feature>
<dbReference type="InterPro" id="IPR015943">
    <property type="entry name" value="WD40/YVTN_repeat-like_dom_sf"/>
</dbReference>
<evidence type="ECO:0000256" key="11">
    <source>
        <dbReference type="ARBA" id="ARBA00034464"/>
    </source>
</evidence>
<feature type="domain" description="Rab-GAP TBC" evidence="14">
    <location>
        <begin position="426"/>
        <end position="601"/>
    </location>
</feature>
<dbReference type="PROSITE" id="PS50086">
    <property type="entry name" value="TBC_RABGAP"/>
    <property type="match status" value="1"/>
</dbReference>
<dbReference type="InterPro" id="IPR001680">
    <property type="entry name" value="WD40_rpt"/>
</dbReference>
<evidence type="ECO:0000256" key="2">
    <source>
        <dbReference type="ARBA" id="ARBA00004607"/>
    </source>
</evidence>
<evidence type="ECO:0000313" key="16">
    <source>
        <dbReference type="Proteomes" id="UP001372834"/>
    </source>
</evidence>
<dbReference type="Proteomes" id="UP001372834">
    <property type="component" value="Unassembled WGS sequence"/>
</dbReference>
<dbReference type="GO" id="GO:0034451">
    <property type="term" value="C:centriolar satellite"/>
    <property type="evidence" value="ECO:0007669"/>
    <property type="project" value="UniProtKB-SubCell"/>
</dbReference>
<dbReference type="InterPro" id="IPR035969">
    <property type="entry name" value="Rab-GAP_TBC_sf"/>
</dbReference>
<evidence type="ECO:0000256" key="1">
    <source>
        <dbReference type="ARBA" id="ARBA00004120"/>
    </source>
</evidence>
<dbReference type="InterPro" id="IPR051570">
    <property type="entry name" value="TBC1_cilium_biogenesis"/>
</dbReference>
<comment type="function">
    <text evidence="11">Molecular adapter which is involved in cilium biogenesis. Part of a functional complex including OFD1 a centriolar protein involved in cilium assembly. Could regulate the cAMP-dependent phosphorylation of OFD1, and its subsequent ubiquitination by PJA2 which ultimately leads to its proteasomal degradation.</text>
</comment>
<dbReference type="PANTHER" id="PTHR19853:SF1">
    <property type="entry name" value="TBC1 DOMAIN FAMILY MEMBER 31"/>
    <property type="match status" value="1"/>
</dbReference>
<evidence type="ECO:0000256" key="5">
    <source>
        <dbReference type="ARBA" id="ARBA00022574"/>
    </source>
</evidence>